<dbReference type="AlphaFoldDB" id="A0A212JTN6"/>
<reference evidence="1" key="1">
    <citation type="submission" date="2016-04" db="EMBL/GenBank/DDBJ databases">
        <authorList>
            <person name="Evans L.H."/>
            <person name="Alamgir A."/>
            <person name="Owens N."/>
            <person name="Weber N.D."/>
            <person name="Virtaneva K."/>
            <person name="Barbian K."/>
            <person name="Babar A."/>
            <person name="Rosenke K."/>
        </authorList>
    </citation>
    <scope>NUCLEOTIDE SEQUENCE</scope>
    <source>
        <strain evidence="1">86-2</strain>
    </source>
</reference>
<organism evidence="1">
    <name type="scientific">uncultured Dysgonomonas sp</name>
    <dbReference type="NCBI Taxonomy" id="206096"/>
    <lineage>
        <taxon>Bacteria</taxon>
        <taxon>Pseudomonadati</taxon>
        <taxon>Bacteroidota</taxon>
        <taxon>Bacteroidia</taxon>
        <taxon>Bacteroidales</taxon>
        <taxon>Dysgonomonadaceae</taxon>
        <taxon>Dysgonomonas</taxon>
        <taxon>environmental samples</taxon>
    </lineage>
</organism>
<name>A0A212JTN6_9BACT</name>
<evidence type="ECO:0000313" key="1">
    <source>
        <dbReference type="EMBL" id="SBW02718.1"/>
    </source>
</evidence>
<dbReference type="Pfam" id="PF21983">
    <property type="entry name" value="NikA-like"/>
    <property type="match status" value="1"/>
</dbReference>
<protein>
    <recommendedName>
        <fullName evidence="2">Bacterial mobilisation domain-containing protein</fullName>
    </recommendedName>
</protein>
<gene>
    <name evidence="1" type="ORF">KL86DYS2_12308</name>
</gene>
<dbReference type="RefSeq" id="WP_296949911.1">
    <property type="nucleotide sequence ID" value="NZ_CALESN010000011.1"/>
</dbReference>
<sequence length="161" mass="18307">MKTLALAFAKGKIAPAGRQFLKKESILTFIELTEDNNDKKKKNGRPKKSSVSRKSKTIGVCFSEPELYTLRHRAKEAKLPLSVYCHDAILNGEIKEPLKKEELDILRSLANMGNNLNQLAKTAKFLTVKRLENEAQTILESIQNIINKLSDDWKNSKRKKL</sequence>
<proteinExistence type="predicted"/>
<dbReference type="InterPro" id="IPR053842">
    <property type="entry name" value="NikA-like"/>
</dbReference>
<evidence type="ECO:0008006" key="2">
    <source>
        <dbReference type="Google" id="ProtNLM"/>
    </source>
</evidence>
<dbReference type="EMBL" id="FLUL01000001">
    <property type="protein sequence ID" value="SBW02718.1"/>
    <property type="molecule type" value="Genomic_DNA"/>
</dbReference>
<accession>A0A212JTN6</accession>